<dbReference type="Pfam" id="PF03055">
    <property type="entry name" value="RPE65"/>
    <property type="match status" value="1"/>
</dbReference>
<dbReference type="EC" id="1.14.99.n4" evidence="5"/>
<evidence type="ECO:0000256" key="1">
    <source>
        <dbReference type="ARBA" id="ARBA00006787"/>
    </source>
</evidence>
<protein>
    <recommendedName>
        <fullName evidence="5">carotenoid 9,10-dioxygenase</fullName>
        <ecNumber evidence="5">1.14.99.n4</ecNumber>
    </recommendedName>
</protein>
<dbReference type="GO" id="GO:0010436">
    <property type="term" value="F:carotenoid dioxygenase activity"/>
    <property type="evidence" value="ECO:0007669"/>
    <property type="project" value="TreeGrafter"/>
</dbReference>
<feature type="binding site" evidence="7">
    <location>
        <position position="509"/>
    </location>
    <ligand>
        <name>Fe cation</name>
        <dbReference type="ChEBI" id="CHEBI:24875"/>
        <note>catalytic</note>
    </ligand>
</feature>
<gene>
    <name evidence="8" type="ORF">A3770_01p07190</name>
</gene>
<dbReference type="OrthoDB" id="1069523at2759"/>
<evidence type="ECO:0000313" key="9">
    <source>
        <dbReference type="Proteomes" id="UP000316726"/>
    </source>
</evidence>
<dbReference type="STRING" id="1764295.A0A5B8MD95"/>
<evidence type="ECO:0000256" key="3">
    <source>
        <dbReference type="ARBA" id="ARBA00023002"/>
    </source>
</evidence>
<evidence type="ECO:0000256" key="7">
    <source>
        <dbReference type="PIRSR" id="PIRSR604294-1"/>
    </source>
</evidence>
<dbReference type="InterPro" id="IPR004294">
    <property type="entry name" value="Carotenoid_Oase"/>
</dbReference>
<sequence>MVRSLGTDRASRSVPVTTGEIPRQLRRSYFMRNGPDVRHDPLFPDETHWFDGDGLVHWVRLGGPECEYGANYVESQGFLEEEREGKAKYCGIRQSPIRDLVLWGLFSKLVNTLRIPSFLSGARGNQGGADRPYWVIQQKNTGNNGIMSTGGGKLLATYEAGSPYELKFTEEGGKSKLETVGLYVPRGSGPAKYDPLLHNFTAHSKTCPETKECFFISYDLIGRKFHIGCLDCQDELQHMRTFDYAGGGPCMLHDFAITERYVIIMNHPLVFNLRQSMQGGLPFTYDKDTPSFFGVYDRRGEGEIRWIEAENCYCYHSMAAFEDPDDPDVVHLYAHRLSETTALGMATFKENGVFAEHEPSETAFLHKWRIETGAEGGRVLESRKLCDFPCDFPAVNPDFLGKEVQFGYSLRISTTADAGTGIPLFDALVKHDLRSGEKEILPMEDGWVADDMTFVPDEARQGQEDGGFLLFFSHSLDGLASTLMVVDAADITAGPVATVDLPPIPLGFHAHFHPRKRN</sequence>
<evidence type="ECO:0000313" key="8">
    <source>
        <dbReference type="EMBL" id="QDZ18201.1"/>
    </source>
</evidence>
<keyword evidence="9" id="KW-1185">Reference proteome</keyword>
<dbReference type="Proteomes" id="UP000316726">
    <property type="component" value="Chromosome 1"/>
</dbReference>
<evidence type="ECO:0000256" key="2">
    <source>
        <dbReference type="ARBA" id="ARBA00022723"/>
    </source>
</evidence>
<feature type="binding site" evidence="7">
    <location>
        <position position="253"/>
    </location>
    <ligand>
        <name>Fe cation</name>
        <dbReference type="ChEBI" id="CHEBI:24875"/>
        <note>catalytic</note>
    </ligand>
</feature>
<evidence type="ECO:0000256" key="6">
    <source>
        <dbReference type="ARBA" id="ARBA00048709"/>
    </source>
</evidence>
<evidence type="ECO:0000256" key="4">
    <source>
        <dbReference type="ARBA" id="ARBA00023004"/>
    </source>
</evidence>
<accession>A0A5B8MD95</accession>
<keyword evidence="2 7" id="KW-0479">Metal-binding</keyword>
<feature type="binding site" evidence="7">
    <location>
        <position position="203"/>
    </location>
    <ligand>
        <name>Fe cation</name>
        <dbReference type="ChEBI" id="CHEBI:24875"/>
        <note>catalytic</note>
    </ligand>
</feature>
<organism evidence="8 9">
    <name type="scientific">Chloropicon primus</name>
    <dbReference type="NCBI Taxonomy" id="1764295"/>
    <lineage>
        <taxon>Eukaryota</taxon>
        <taxon>Viridiplantae</taxon>
        <taxon>Chlorophyta</taxon>
        <taxon>Chloropicophyceae</taxon>
        <taxon>Chloropicales</taxon>
        <taxon>Chloropicaceae</taxon>
        <taxon>Chloropicon</taxon>
    </lineage>
</organism>
<proteinExistence type="inferred from homology"/>
<comment type="catalytic activity">
    <reaction evidence="6">
        <text>all-trans-zeaxanthin + 2 O2 = 4,9-dimethyldodeca-2,4,6,8,10-pentaenedial + 2 (3R)-hydroxy-beta-ionone</text>
        <dbReference type="Rhea" id="RHEA:26393"/>
        <dbReference type="ChEBI" id="CHEBI:15379"/>
        <dbReference type="ChEBI" id="CHEBI:27547"/>
        <dbReference type="ChEBI" id="CHEBI:53171"/>
        <dbReference type="ChEBI" id="CHEBI:53173"/>
        <dbReference type="EC" id="1.14.99.n4"/>
    </reaction>
</comment>
<comment type="cofactor">
    <cofactor evidence="7">
        <name>Fe(2+)</name>
        <dbReference type="ChEBI" id="CHEBI:29033"/>
    </cofactor>
    <text evidence="7">Binds 1 Fe(2+) ion per subunit.</text>
</comment>
<keyword evidence="4 7" id="KW-0408">Iron</keyword>
<dbReference type="GO" id="GO:0046872">
    <property type="term" value="F:metal ion binding"/>
    <property type="evidence" value="ECO:0007669"/>
    <property type="project" value="UniProtKB-KW"/>
</dbReference>
<comment type="similarity">
    <text evidence="1">Belongs to the carotenoid oxygenase family.</text>
</comment>
<dbReference type="PANTHER" id="PTHR10543">
    <property type="entry name" value="BETA-CAROTENE DIOXYGENASE"/>
    <property type="match status" value="1"/>
</dbReference>
<keyword evidence="3" id="KW-0560">Oxidoreductase</keyword>
<dbReference type="EMBL" id="CP031034">
    <property type="protein sequence ID" value="QDZ18201.1"/>
    <property type="molecule type" value="Genomic_DNA"/>
</dbReference>
<dbReference type="PANTHER" id="PTHR10543:SF89">
    <property type="entry name" value="CAROTENOID 9,10(9',10')-CLEAVAGE DIOXYGENASE 1"/>
    <property type="match status" value="1"/>
</dbReference>
<feature type="binding site" evidence="7">
    <location>
        <position position="316"/>
    </location>
    <ligand>
        <name>Fe cation</name>
        <dbReference type="ChEBI" id="CHEBI:24875"/>
        <note>catalytic</note>
    </ligand>
</feature>
<evidence type="ECO:0000256" key="5">
    <source>
        <dbReference type="ARBA" id="ARBA00039084"/>
    </source>
</evidence>
<dbReference type="GO" id="GO:0016121">
    <property type="term" value="P:carotene catabolic process"/>
    <property type="evidence" value="ECO:0007669"/>
    <property type="project" value="TreeGrafter"/>
</dbReference>
<reference evidence="8 9" key="1">
    <citation type="submission" date="2018-07" db="EMBL/GenBank/DDBJ databases">
        <title>The complete nuclear genome of the prasinophyte Chloropicon primus (CCMP1205).</title>
        <authorList>
            <person name="Pombert J.-F."/>
            <person name="Otis C."/>
            <person name="Turmel M."/>
            <person name="Lemieux C."/>
        </authorList>
    </citation>
    <scope>NUCLEOTIDE SEQUENCE [LARGE SCALE GENOMIC DNA]</scope>
    <source>
        <strain evidence="8 9">CCMP1205</strain>
    </source>
</reference>
<dbReference type="AlphaFoldDB" id="A0A5B8MD95"/>
<name>A0A5B8MD95_9CHLO</name>